<feature type="domain" description="ATP-grasp" evidence="2">
    <location>
        <begin position="129"/>
        <end position="304"/>
    </location>
</feature>
<dbReference type="SUPFAM" id="SSF56059">
    <property type="entry name" value="Glutathione synthetase ATP-binding domain-like"/>
    <property type="match status" value="1"/>
</dbReference>
<sequence>MTTDQGKTGTSVMKVLITGGRAPSALELVRLLAAAGCEVHVAESAKQHLCLKSKAVTRNHSVPSPTYNTAGFLTALEQIIQQEEIDLLVPTCEEIFYVSSGLERLRRLCRVYCAPIEQLRRLHSKWAFIQRAEQLGFLVPMTKLIQSSNELTQQTNGFRTGFVLKPEFSRFAAKVRIIEANECIDALEGNSYPWVAQQRIQGRSICTYSIVHEGKVVAHADYSSDYSLDGGASVYFEPLFHRKSQEWVARFVQEEHFTGQIGFDFIETNEGELYPLECNPRTTSGLHLLASQVEIAQAFIQPERLGNKRLEPAMKSRGMLALPMLIYGFMKLKERTNWTELWIWCRKLLTTRDVCFRLKDTKPYIQQAVVLMDLRKHAQNQQQSIIEASTADIEWNGGPI</sequence>
<dbReference type="EMBL" id="JAAIKC010000001">
    <property type="protein sequence ID" value="NEW05745.1"/>
    <property type="molecule type" value="Genomic_DNA"/>
</dbReference>
<dbReference type="AlphaFoldDB" id="A0A6G3ZUF0"/>
<dbReference type="RefSeq" id="WP_163943002.1">
    <property type="nucleotide sequence ID" value="NZ_JAAIKC010000001.1"/>
</dbReference>
<keyword evidence="1" id="KW-0067">ATP-binding</keyword>
<gene>
    <name evidence="3" type="ORF">GK047_06895</name>
</gene>
<dbReference type="InterPro" id="IPR011761">
    <property type="entry name" value="ATP-grasp"/>
</dbReference>
<keyword evidence="1" id="KW-0547">Nucleotide-binding</keyword>
<evidence type="ECO:0000256" key="1">
    <source>
        <dbReference type="PROSITE-ProRule" id="PRU00409"/>
    </source>
</evidence>
<name>A0A6G3ZUF0_9BACL</name>
<evidence type="ECO:0000259" key="2">
    <source>
        <dbReference type="PROSITE" id="PS50975"/>
    </source>
</evidence>
<protein>
    <submittedName>
        <fullName evidence="3">ATP-grasp domain-containing protein</fullName>
    </submittedName>
</protein>
<dbReference type="GO" id="GO:0046872">
    <property type="term" value="F:metal ion binding"/>
    <property type="evidence" value="ECO:0007669"/>
    <property type="project" value="InterPro"/>
</dbReference>
<accession>A0A6G3ZUF0</accession>
<dbReference type="PROSITE" id="PS50975">
    <property type="entry name" value="ATP_GRASP"/>
    <property type="match status" value="1"/>
</dbReference>
<reference evidence="3" key="1">
    <citation type="submission" date="2020-02" db="EMBL/GenBank/DDBJ databases">
        <authorList>
            <person name="Shen X.-R."/>
            <person name="Zhang Y.-X."/>
        </authorList>
    </citation>
    <scope>NUCLEOTIDE SEQUENCE</scope>
    <source>
        <strain evidence="3">SYP-B3998</strain>
    </source>
</reference>
<dbReference type="GO" id="GO:0005524">
    <property type="term" value="F:ATP binding"/>
    <property type="evidence" value="ECO:0007669"/>
    <property type="project" value="UniProtKB-UniRule"/>
</dbReference>
<dbReference type="Pfam" id="PF02655">
    <property type="entry name" value="ATP-grasp_3"/>
    <property type="match status" value="1"/>
</dbReference>
<dbReference type="Gene3D" id="3.40.50.20">
    <property type="match status" value="1"/>
</dbReference>
<proteinExistence type="predicted"/>
<dbReference type="InterPro" id="IPR003806">
    <property type="entry name" value="ATP-grasp_PylC-type"/>
</dbReference>
<evidence type="ECO:0000313" key="3">
    <source>
        <dbReference type="EMBL" id="NEW05745.1"/>
    </source>
</evidence>
<comment type="caution">
    <text evidence="3">The sequence shown here is derived from an EMBL/GenBank/DDBJ whole genome shotgun (WGS) entry which is preliminary data.</text>
</comment>
<organism evidence="3">
    <name type="scientific">Paenibacillus sp. SYP-B3998</name>
    <dbReference type="NCBI Taxonomy" id="2678564"/>
    <lineage>
        <taxon>Bacteria</taxon>
        <taxon>Bacillati</taxon>
        <taxon>Bacillota</taxon>
        <taxon>Bacilli</taxon>
        <taxon>Bacillales</taxon>
        <taxon>Paenibacillaceae</taxon>
        <taxon>Paenibacillus</taxon>
    </lineage>
</organism>
<dbReference type="Gene3D" id="3.30.470.20">
    <property type="entry name" value="ATP-grasp fold, B domain"/>
    <property type="match status" value="1"/>
</dbReference>